<sequence>MRTTTPSQDKIPKPIPTSTEPQDAIALLTEDHEHVKSMFEQYEELGDRAHVSKHKLALQICEELTKHATAEEEIFYPAVRKATKEEDLVDEAVVEHASAKDLIAQIISMEPTDDLYDAKVKVLGELIDHHVKEEEEEMFPKARKAKLDLMALGEAIAIRKEQVELPPTA</sequence>
<dbReference type="PANTHER" id="PTHR35585:SF1">
    <property type="entry name" value="HHE DOMAIN PROTEIN (AFU_ORTHOLOGUE AFUA_4G00730)"/>
    <property type="match status" value="1"/>
</dbReference>
<dbReference type="RefSeq" id="WP_161050417.1">
    <property type="nucleotide sequence ID" value="NZ_WWCR01000012.1"/>
</dbReference>
<dbReference type="CDD" id="cd12108">
    <property type="entry name" value="Hr-like"/>
    <property type="match status" value="1"/>
</dbReference>
<dbReference type="Pfam" id="PF01814">
    <property type="entry name" value="Hemerythrin"/>
    <property type="match status" value="1"/>
</dbReference>
<evidence type="ECO:0000256" key="1">
    <source>
        <dbReference type="SAM" id="MobiDB-lite"/>
    </source>
</evidence>
<accession>A0A7X4H0M8</accession>
<evidence type="ECO:0000259" key="2">
    <source>
        <dbReference type="Pfam" id="PF01814"/>
    </source>
</evidence>
<dbReference type="EMBL" id="WWCR01000012">
    <property type="protein sequence ID" value="MYM73152.1"/>
    <property type="molecule type" value="Genomic_DNA"/>
</dbReference>
<name>A0A7X4H0M8_9BURK</name>
<organism evidence="3 4">
    <name type="scientific">Duganella margarita</name>
    <dbReference type="NCBI Taxonomy" id="2692170"/>
    <lineage>
        <taxon>Bacteria</taxon>
        <taxon>Pseudomonadati</taxon>
        <taxon>Pseudomonadota</taxon>
        <taxon>Betaproteobacteria</taxon>
        <taxon>Burkholderiales</taxon>
        <taxon>Oxalobacteraceae</taxon>
        <taxon>Telluria group</taxon>
        <taxon>Duganella</taxon>
    </lineage>
</organism>
<dbReference type="AlphaFoldDB" id="A0A7X4H0M8"/>
<dbReference type="PANTHER" id="PTHR35585">
    <property type="entry name" value="HHE DOMAIN PROTEIN (AFU_ORTHOLOGUE AFUA_4G00730)"/>
    <property type="match status" value="1"/>
</dbReference>
<dbReference type="Proteomes" id="UP000469734">
    <property type="component" value="Unassembled WGS sequence"/>
</dbReference>
<gene>
    <name evidence="3" type="ORF">GTP56_13230</name>
</gene>
<protein>
    <submittedName>
        <fullName evidence="3">Hemerythrin domain-containing protein</fullName>
    </submittedName>
</protein>
<feature type="region of interest" description="Disordered" evidence="1">
    <location>
        <begin position="1"/>
        <end position="21"/>
    </location>
</feature>
<evidence type="ECO:0000313" key="3">
    <source>
        <dbReference type="EMBL" id="MYM73152.1"/>
    </source>
</evidence>
<comment type="caution">
    <text evidence="3">The sequence shown here is derived from an EMBL/GenBank/DDBJ whole genome shotgun (WGS) entry which is preliminary data.</text>
</comment>
<proteinExistence type="predicted"/>
<feature type="domain" description="Hemerythrin-like" evidence="2">
    <location>
        <begin position="24"/>
        <end position="142"/>
    </location>
</feature>
<dbReference type="InterPro" id="IPR012312">
    <property type="entry name" value="Hemerythrin-like"/>
</dbReference>
<reference evidence="3 4" key="1">
    <citation type="submission" date="2019-12" db="EMBL/GenBank/DDBJ databases">
        <title>Novel species isolated from a subtropical stream in China.</title>
        <authorList>
            <person name="Lu H."/>
        </authorList>
    </citation>
    <scope>NUCLEOTIDE SEQUENCE [LARGE SCALE GENOMIC DNA]</scope>
    <source>
        <strain evidence="3 4">FT134W</strain>
    </source>
</reference>
<evidence type="ECO:0000313" key="4">
    <source>
        <dbReference type="Proteomes" id="UP000469734"/>
    </source>
</evidence>
<dbReference type="Gene3D" id="1.20.120.520">
    <property type="entry name" value="nmb1532 protein domain like"/>
    <property type="match status" value="1"/>
</dbReference>